<dbReference type="InterPro" id="IPR002372">
    <property type="entry name" value="PQQ_rpt_dom"/>
</dbReference>
<dbReference type="InterPro" id="IPR011047">
    <property type="entry name" value="Quinoprotein_ADH-like_sf"/>
</dbReference>
<protein>
    <recommendedName>
        <fullName evidence="1">Pyrrolo-quinoline quinone repeat domain-containing protein</fullName>
    </recommendedName>
</protein>
<keyword evidence="3" id="KW-1185">Reference proteome</keyword>
<dbReference type="RefSeq" id="WP_344592501.1">
    <property type="nucleotide sequence ID" value="NZ_BAAARW010000020.1"/>
</dbReference>
<feature type="domain" description="Pyrrolo-quinoline quinone repeat" evidence="1">
    <location>
        <begin position="3"/>
        <end position="68"/>
    </location>
</feature>
<proteinExistence type="predicted"/>
<sequence>MSTRTAEPVWSSPLPGRPVGSPVVAGGVVHLIGHDGTVIALDTETGRTRWTHTCGEPIGALPDEDARMFEEEPAIPGDGSLLVQTSETVRLLR</sequence>
<dbReference type="Pfam" id="PF13360">
    <property type="entry name" value="PQQ_2"/>
    <property type="match status" value="1"/>
</dbReference>
<evidence type="ECO:0000313" key="3">
    <source>
        <dbReference type="Proteomes" id="UP001501231"/>
    </source>
</evidence>
<comment type="caution">
    <text evidence="2">The sequence shown here is derived from an EMBL/GenBank/DDBJ whole genome shotgun (WGS) entry which is preliminary data.</text>
</comment>
<gene>
    <name evidence="2" type="ORF">GCM10010191_53500</name>
</gene>
<evidence type="ECO:0000259" key="1">
    <source>
        <dbReference type="Pfam" id="PF13360"/>
    </source>
</evidence>
<name>A0ABN3JKL9_9ACTN</name>
<dbReference type="Gene3D" id="2.130.10.10">
    <property type="entry name" value="YVTN repeat-like/Quinoprotein amine dehydrogenase"/>
    <property type="match status" value="1"/>
</dbReference>
<evidence type="ECO:0000313" key="2">
    <source>
        <dbReference type="EMBL" id="GAA2432781.1"/>
    </source>
</evidence>
<dbReference type="EMBL" id="BAAARW010000020">
    <property type="protein sequence ID" value="GAA2432781.1"/>
    <property type="molecule type" value="Genomic_DNA"/>
</dbReference>
<dbReference type="InterPro" id="IPR015943">
    <property type="entry name" value="WD40/YVTN_repeat-like_dom_sf"/>
</dbReference>
<dbReference type="SUPFAM" id="SSF50998">
    <property type="entry name" value="Quinoprotein alcohol dehydrogenase-like"/>
    <property type="match status" value="1"/>
</dbReference>
<organism evidence="2 3">
    <name type="scientific">Actinomadura vinacea</name>
    <dbReference type="NCBI Taxonomy" id="115336"/>
    <lineage>
        <taxon>Bacteria</taxon>
        <taxon>Bacillati</taxon>
        <taxon>Actinomycetota</taxon>
        <taxon>Actinomycetes</taxon>
        <taxon>Streptosporangiales</taxon>
        <taxon>Thermomonosporaceae</taxon>
        <taxon>Actinomadura</taxon>
    </lineage>
</organism>
<dbReference type="Proteomes" id="UP001501231">
    <property type="component" value="Unassembled WGS sequence"/>
</dbReference>
<reference evidence="2 3" key="1">
    <citation type="journal article" date="2019" name="Int. J. Syst. Evol. Microbiol.">
        <title>The Global Catalogue of Microorganisms (GCM) 10K type strain sequencing project: providing services to taxonomists for standard genome sequencing and annotation.</title>
        <authorList>
            <consortium name="The Broad Institute Genomics Platform"/>
            <consortium name="The Broad Institute Genome Sequencing Center for Infectious Disease"/>
            <person name="Wu L."/>
            <person name="Ma J."/>
        </authorList>
    </citation>
    <scope>NUCLEOTIDE SEQUENCE [LARGE SCALE GENOMIC DNA]</scope>
    <source>
        <strain evidence="2 3">JCM 3325</strain>
    </source>
</reference>
<accession>A0ABN3JKL9</accession>